<dbReference type="CDD" id="cd00075">
    <property type="entry name" value="HATPase"/>
    <property type="match status" value="1"/>
</dbReference>
<accession>A0A9D1MD55</accession>
<evidence type="ECO:0000256" key="5">
    <source>
        <dbReference type="ARBA" id="ARBA00022777"/>
    </source>
</evidence>
<dbReference type="InterPro" id="IPR003594">
    <property type="entry name" value="HATPase_dom"/>
</dbReference>
<evidence type="ECO:0000256" key="7">
    <source>
        <dbReference type="SAM" id="Phobius"/>
    </source>
</evidence>
<dbReference type="PRINTS" id="PR00344">
    <property type="entry name" value="BCTRLSENSOR"/>
</dbReference>
<dbReference type="InterPro" id="IPR036097">
    <property type="entry name" value="HisK_dim/P_sf"/>
</dbReference>
<dbReference type="EC" id="2.7.13.3" evidence="2"/>
<evidence type="ECO:0000256" key="3">
    <source>
        <dbReference type="ARBA" id="ARBA00022553"/>
    </source>
</evidence>
<dbReference type="Proteomes" id="UP000824109">
    <property type="component" value="Unassembled WGS sequence"/>
</dbReference>
<keyword evidence="7" id="KW-1133">Transmembrane helix</keyword>
<dbReference type="PANTHER" id="PTHR43711:SF26">
    <property type="entry name" value="SENSOR HISTIDINE KINASE RCSC"/>
    <property type="match status" value="1"/>
</dbReference>
<protein>
    <recommendedName>
        <fullName evidence="2">histidine kinase</fullName>
        <ecNumber evidence="2">2.7.13.3</ecNumber>
    </recommendedName>
</protein>
<evidence type="ECO:0000259" key="8">
    <source>
        <dbReference type="PROSITE" id="PS50109"/>
    </source>
</evidence>
<comment type="caution">
    <text evidence="9">The sequence shown here is derived from an EMBL/GenBank/DDBJ whole genome shotgun (WGS) entry which is preliminary data.</text>
</comment>
<dbReference type="SMART" id="SM00387">
    <property type="entry name" value="HATPase_c"/>
    <property type="match status" value="1"/>
</dbReference>
<dbReference type="GO" id="GO:0000155">
    <property type="term" value="F:phosphorelay sensor kinase activity"/>
    <property type="evidence" value="ECO:0007669"/>
    <property type="project" value="InterPro"/>
</dbReference>
<comment type="catalytic activity">
    <reaction evidence="1">
        <text>ATP + protein L-histidine = ADP + protein N-phospho-L-histidine.</text>
        <dbReference type="EC" id="2.7.13.3"/>
    </reaction>
</comment>
<keyword evidence="6" id="KW-0902">Two-component regulatory system</keyword>
<keyword evidence="3" id="KW-0597">Phosphoprotein</keyword>
<dbReference type="InterPro" id="IPR036890">
    <property type="entry name" value="HATPase_C_sf"/>
</dbReference>
<feature type="transmembrane region" description="Helical" evidence="7">
    <location>
        <begin position="44"/>
        <end position="66"/>
    </location>
</feature>
<dbReference type="CDD" id="cd00082">
    <property type="entry name" value="HisKA"/>
    <property type="match status" value="1"/>
</dbReference>
<feature type="domain" description="Histidine kinase" evidence="8">
    <location>
        <begin position="134"/>
        <end position="346"/>
    </location>
</feature>
<organism evidence="9 10">
    <name type="scientific">Candidatus Ornithomonoglobus merdipullorum</name>
    <dbReference type="NCBI Taxonomy" id="2840895"/>
    <lineage>
        <taxon>Bacteria</taxon>
        <taxon>Bacillati</taxon>
        <taxon>Bacillota</taxon>
        <taxon>Clostridia</taxon>
        <taxon>Candidatus Ornithomonoglobus</taxon>
    </lineage>
</organism>
<name>A0A9D1MD55_9FIRM</name>
<dbReference type="PANTHER" id="PTHR43711">
    <property type="entry name" value="TWO-COMPONENT HISTIDINE KINASE"/>
    <property type="match status" value="1"/>
</dbReference>
<proteinExistence type="predicted"/>
<keyword evidence="7" id="KW-0812">Transmembrane</keyword>
<dbReference type="SUPFAM" id="SSF55874">
    <property type="entry name" value="ATPase domain of HSP90 chaperone/DNA topoisomerase II/histidine kinase"/>
    <property type="match status" value="1"/>
</dbReference>
<dbReference type="AlphaFoldDB" id="A0A9D1MD55"/>
<evidence type="ECO:0000256" key="6">
    <source>
        <dbReference type="ARBA" id="ARBA00023012"/>
    </source>
</evidence>
<dbReference type="PROSITE" id="PS50109">
    <property type="entry name" value="HIS_KIN"/>
    <property type="match status" value="1"/>
</dbReference>
<keyword evidence="5 9" id="KW-0418">Kinase</keyword>
<dbReference type="Pfam" id="PF00512">
    <property type="entry name" value="HisKA"/>
    <property type="match status" value="1"/>
</dbReference>
<sequence length="348" mass="38307">MEHRTAVIFTDKKIKALFCANAAIFAVFAVASLLFLCFAPEKAAFFIFAAAVCAAAAAAAVLVIFLKKQNDIIESADDTIAAYISGNTDARIDCESEGGLYKLFHRINSLAAILNAHAENELRAKEFLKDAMSDISHQLKTPLTALNIYNGLISEAEDIAEVREYASLSEEELDRTSEMVRELLELAKLDAGAVAFKRERENIAELMEGVKRRFEFRAEREGKEIRLKGGDAELICDIRRTSEAIANIVKNSLDHTDAGGVTEIEWVRTGSVIRVEIRDNGRGIPKEDIYHIFKRFYRSRNSDDTSGAGLGLPIAKSIIEKQGGTVEAASEPGRGTVFTVNFLIPTKL</sequence>
<evidence type="ECO:0000313" key="9">
    <source>
        <dbReference type="EMBL" id="HIU57918.1"/>
    </source>
</evidence>
<dbReference type="SMART" id="SM00388">
    <property type="entry name" value="HisKA"/>
    <property type="match status" value="1"/>
</dbReference>
<evidence type="ECO:0000256" key="1">
    <source>
        <dbReference type="ARBA" id="ARBA00000085"/>
    </source>
</evidence>
<feature type="transmembrane region" description="Helical" evidence="7">
    <location>
        <begin position="16"/>
        <end position="38"/>
    </location>
</feature>
<reference evidence="9" key="1">
    <citation type="submission" date="2020-10" db="EMBL/GenBank/DDBJ databases">
        <authorList>
            <person name="Gilroy R."/>
        </authorList>
    </citation>
    <scope>NUCLEOTIDE SEQUENCE</scope>
    <source>
        <strain evidence="9">USAMLcec3-3695</strain>
    </source>
</reference>
<evidence type="ECO:0000256" key="2">
    <source>
        <dbReference type="ARBA" id="ARBA00012438"/>
    </source>
</evidence>
<gene>
    <name evidence="9" type="ORF">IAA61_08960</name>
</gene>
<reference evidence="9" key="2">
    <citation type="journal article" date="2021" name="PeerJ">
        <title>Extensive microbial diversity within the chicken gut microbiome revealed by metagenomics and culture.</title>
        <authorList>
            <person name="Gilroy R."/>
            <person name="Ravi A."/>
            <person name="Getino M."/>
            <person name="Pursley I."/>
            <person name="Horton D.L."/>
            <person name="Alikhan N.F."/>
            <person name="Baker D."/>
            <person name="Gharbi K."/>
            <person name="Hall N."/>
            <person name="Watson M."/>
            <person name="Adriaenssens E.M."/>
            <person name="Foster-Nyarko E."/>
            <person name="Jarju S."/>
            <person name="Secka A."/>
            <person name="Antonio M."/>
            <person name="Oren A."/>
            <person name="Chaudhuri R.R."/>
            <person name="La Ragione R."/>
            <person name="Hildebrand F."/>
            <person name="Pallen M.J."/>
        </authorList>
    </citation>
    <scope>NUCLEOTIDE SEQUENCE</scope>
    <source>
        <strain evidence="9">USAMLcec3-3695</strain>
    </source>
</reference>
<dbReference type="Gene3D" id="3.30.565.10">
    <property type="entry name" value="Histidine kinase-like ATPase, C-terminal domain"/>
    <property type="match status" value="1"/>
</dbReference>
<dbReference type="InterPro" id="IPR004358">
    <property type="entry name" value="Sig_transdc_His_kin-like_C"/>
</dbReference>
<dbReference type="InterPro" id="IPR003661">
    <property type="entry name" value="HisK_dim/P_dom"/>
</dbReference>
<evidence type="ECO:0000256" key="4">
    <source>
        <dbReference type="ARBA" id="ARBA00022679"/>
    </source>
</evidence>
<keyword evidence="4" id="KW-0808">Transferase</keyword>
<dbReference type="InterPro" id="IPR050736">
    <property type="entry name" value="Sensor_HK_Regulatory"/>
</dbReference>
<dbReference type="Pfam" id="PF02518">
    <property type="entry name" value="HATPase_c"/>
    <property type="match status" value="1"/>
</dbReference>
<dbReference type="Gene3D" id="1.10.287.130">
    <property type="match status" value="1"/>
</dbReference>
<dbReference type="EMBL" id="DVNB01000090">
    <property type="protein sequence ID" value="HIU57918.1"/>
    <property type="molecule type" value="Genomic_DNA"/>
</dbReference>
<evidence type="ECO:0000313" key="10">
    <source>
        <dbReference type="Proteomes" id="UP000824109"/>
    </source>
</evidence>
<dbReference type="InterPro" id="IPR005467">
    <property type="entry name" value="His_kinase_dom"/>
</dbReference>
<keyword evidence="7" id="KW-0472">Membrane</keyword>
<dbReference type="SUPFAM" id="SSF47384">
    <property type="entry name" value="Homodimeric domain of signal transducing histidine kinase"/>
    <property type="match status" value="1"/>
</dbReference>